<evidence type="ECO:0000313" key="5">
    <source>
        <dbReference type="Proteomes" id="UP000471166"/>
    </source>
</evidence>
<dbReference type="GO" id="GO:0031177">
    <property type="term" value="F:phosphopantetheine binding"/>
    <property type="evidence" value="ECO:0007669"/>
    <property type="project" value="TreeGrafter"/>
</dbReference>
<reference evidence="4 5" key="1">
    <citation type="submission" date="2020-01" db="EMBL/GenBank/DDBJ databases">
        <title>Genetics and antimicrobial susceptibilities of Nocardia species isolated from the soil; a comparison with species isolated from humans.</title>
        <authorList>
            <person name="Carrasco G."/>
            <person name="Monzon S."/>
            <person name="Sansegundo M."/>
            <person name="Garcia E."/>
            <person name="Garrido N."/>
            <person name="Medina M.J."/>
            <person name="Villalon P."/>
            <person name="Ramirez-Arocha A.C."/>
            <person name="Jimenez P."/>
            <person name="Cuesta I."/>
            <person name="Valdezate S."/>
        </authorList>
    </citation>
    <scope>NUCLEOTIDE SEQUENCE [LARGE SCALE GENOMIC DNA]</scope>
    <source>
        <strain evidence="4 5">CNM20110626</strain>
    </source>
</reference>
<feature type="non-terminal residue" evidence="4">
    <location>
        <position position="142"/>
    </location>
</feature>
<keyword evidence="2" id="KW-0597">Phosphoprotein</keyword>
<dbReference type="Gene3D" id="3.30.300.30">
    <property type="match status" value="1"/>
</dbReference>
<proteinExistence type="predicted"/>
<sequence length="142" mass="15307">TSGRRMLNLYGPAEFTIWATSSAALRPDRPVTIGGPIGGAAVLVLDDRLRPVPAGVAGELYLSGSALARGYHRRPDLTAARFVADPFGAPGSRLYRTGDLARWVRDTAGTLELEYVGRTDFQIKVRGQRVELGEIDAVLTRA</sequence>
<dbReference type="Gene3D" id="3.40.50.12780">
    <property type="entry name" value="N-terminal domain of ligase-like"/>
    <property type="match status" value="1"/>
</dbReference>
<dbReference type="PANTHER" id="PTHR45527:SF1">
    <property type="entry name" value="FATTY ACID SYNTHASE"/>
    <property type="match status" value="1"/>
</dbReference>
<name>A0A6P1D2P7_9NOCA</name>
<dbReference type="GO" id="GO:0044550">
    <property type="term" value="P:secondary metabolite biosynthetic process"/>
    <property type="evidence" value="ECO:0007669"/>
    <property type="project" value="TreeGrafter"/>
</dbReference>
<evidence type="ECO:0000256" key="1">
    <source>
        <dbReference type="ARBA" id="ARBA00022450"/>
    </source>
</evidence>
<keyword evidence="1" id="KW-0596">Phosphopantetheine</keyword>
<dbReference type="InterPro" id="IPR042099">
    <property type="entry name" value="ANL_N_sf"/>
</dbReference>
<gene>
    <name evidence="4" type="ORF">GV791_30785</name>
</gene>
<dbReference type="FunFam" id="2.30.38.10:FF:000001">
    <property type="entry name" value="Non-ribosomal peptide synthetase PvdI"/>
    <property type="match status" value="1"/>
</dbReference>
<feature type="non-terminal residue" evidence="4">
    <location>
        <position position="1"/>
    </location>
</feature>
<dbReference type="Proteomes" id="UP000471166">
    <property type="component" value="Unassembled WGS sequence"/>
</dbReference>
<organism evidence="4 5">
    <name type="scientific">Nocardia cyriacigeorgica</name>
    <dbReference type="NCBI Taxonomy" id="135487"/>
    <lineage>
        <taxon>Bacteria</taxon>
        <taxon>Bacillati</taxon>
        <taxon>Actinomycetota</taxon>
        <taxon>Actinomycetes</taxon>
        <taxon>Mycobacteriales</taxon>
        <taxon>Nocardiaceae</taxon>
        <taxon>Nocardia</taxon>
    </lineage>
</organism>
<comment type="caution">
    <text evidence="4">The sequence shown here is derived from an EMBL/GenBank/DDBJ whole genome shotgun (WGS) entry which is preliminary data.</text>
</comment>
<dbReference type="InterPro" id="IPR000873">
    <property type="entry name" value="AMP-dep_synth/lig_dom"/>
</dbReference>
<accession>A0A6P1D2P7</accession>
<protein>
    <submittedName>
        <fullName evidence="4">AMP-binding protein</fullName>
    </submittedName>
</protein>
<dbReference type="EMBL" id="JAAGVB010000185">
    <property type="protein sequence ID" value="NEW36905.1"/>
    <property type="molecule type" value="Genomic_DNA"/>
</dbReference>
<dbReference type="Pfam" id="PF00501">
    <property type="entry name" value="AMP-binding"/>
    <property type="match status" value="1"/>
</dbReference>
<evidence type="ECO:0000313" key="4">
    <source>
        <dbReference type="EMBL" id="NEW36905.1"/>
    </source>
</evidence>
<dbReference type="AlphaFoldDB" id="A0A6P1D2P7"/>
<dbReference type="GO" id="GO:0043041">
    <property type="term" value="P:amino acid activation for nonribosomal peptide biosynthetic process"/>
    <property type="evidence" value="ECO:0007669"/>
    <property type="project" value="TreeGrafter"/>
</dbReference>
<evidence type="ECO:0000259" key="3">
    <source>
        <dbReference type="Pfam" id="PF00501"/>
    </source>
</evidence>
<evidence type="ECO:0000256" key="2">
    <source>
        <dbReference type="ARBA" id="ARBA00022553"/>
    </source>
</evidence>
<dbReference type="GO" id="GO:0005737">
    <property type="term" value="C:cytoplasm"/>
    <property type="evidence" value="ECO:0007669"/>
    <property type="project" value="TreeGrafter"/>
</dbReference>
<dbReference type="SUPFAM" id="SSF56801">
    <property type="entry name" value="Acetyl-CoA synthetase-like"/>
    <property type="match status" value="1"/>
</dbReference>
<dbReference type="InterPro" id="IPR045851">
    <property type="entry name" value="AMP-bd_C_sf"/>
</dbReference>
<feature type="domain" description="AMP-dependent synthetase/ligase" evidence="3">
    <location>
        <begin position="4"/>
        <end position="72"/>
    </location>
</feature>
<dbReference type="RefSeq" id="WP_163848491.1">
    <property type="nucleotide sequence ID" value="NZ_JAAGVB010000185.1"/>
</dbReference>
<dbReference type="PANTHER" id="PTHR45527">
    <property type="entry name" value="NONRIBOSOMAL PEPTIDE SYNTHETASE"/>
    <property type="match status" value="1"/>
</dbReference>